<proteinExistence type="predicted"/>
<evidence type="ECO:0000313" key="2">
    <source>
        <dbReference type="Proteomes" id="UP001246858"/>
    </source>
</evidence>
<evidence type="ECO:0000313" key="1">
    <source>
        <dbReference type="EMBL" id="MDR6782841.1"/>
    </source>
</evidence>
<comment type="caution">
    <text evidence="1">The sequence shown here is derived from an EMBL/GenBank/DDBJ whole genome shotgun (WGS) entry which is preliminary data.</text>
</comment>
<accession>A0ACC6KUD2</accession>
<dbReference type="EMBL" id="JAVDTF010000001">
    <property type="protein sequence ID" value="MDR6782841.1"/>
    <property type="molecule type" value="Genomic_DNA"/>
</dbReference>
<keyword evidence="2" id="KW-1185">Reference proteome</keyword>
<dbReference type="Proteomes" id="UP001246858">
    <property type="component" value="Unassembled WGS sequence"/>
</dbReference>
<sequence length="947" mass="104176">MIELTQKFISTTVLIMLLFCSISAYAQNNRRVNGSVADSSNTAVKDANVILILDKDTLRTTTDDYGNFSFTKIKAGSFVLGISALGYKVFKGNYSFGDKKVLKLGELVLKQDAQTLKEVVIQGKPNPVRVMQDTVEYNAGAYNVLEGDNVADLLKQLPGLDVDKDYNVKTMGKEMTKLRVNGKDFFTSNVKDFIARLPAGIVSKIQVIDDFGDEANFTGIKMGEPVKMLNIVTKPGMNNGKFGHANLNSGTNDQIGGGGNMNLWKDTRQSSGGLNYRTSNNGAGTAQSMQLNASHSDRVNEKLNYGVNYNYGRNGNAFSNERTVETLNPAGTFYNKTLGNGENRNNNHGLGANLNYRTKKIFLDGGVQAGYNDGENNSTSLNNQWGVIKQDFNNVNQSANRSPNVSASLNLSKLMKKKGSSLSANFGISSSSSHSDQLISTNTLYYDKITQRLEKDSLLNRNLITDNNNQNFSFGFSYSMALKKPKDTLAIQRLSLNYKLSAGRSAGTVQTYVLDSLGKLPAFVDSLSTDFNSVFINQSIGLNYGYTNKKMRYSFGVNASPNLISNNYLHLGQKIRNNSLNYSPGINLSRTFAKGKSLSLNYNGRNTNPAINQLRPIRNAENLQNTVIGNPNLKPSFSHGVNASYNYVNITTGASLQTGLSFSTVRNEIVNNVLLIADTLNSLKQETRYENTNGNYDANSNYALNLPFKKNKYSVSYSGSFGISNKAVFFNNKKEFGKGLNAAQRLNATFNLKRVRAGAGVSYNFSSNNNALNQNSIADVLGQVNGRVLYRSHSYSANMNGSLNLDKLTLDTYLNYNLSKNRGEGLSDNFKDVQRLSMSCSGVWRFKKTWHLNFSGTKSINSGYAMANTNPFIINAGISRKFFRDQSLSLNANGNDLLNQGNNLGRSVSGSSIIDQRTNQVTRVFTFGLSYNISRFGGKGFRVDPDW</sequence>
<name>A0ACC6KUD2_9SPHI</name>
<reference evidence="1" key="1">
    <citation type="submission" date="2023-07" db="EMBL/GenBank/DDBJ databases">
        <title>Sorghum-associated microbial communities from plants grown in Nebraska, USA.</title>
        <authorList>
            <person name="Schachtman D."/>
        </authorList>
    </citation>
    <scope>NUCLEOTIDE SEQUENCE</scope>
    <source>
        <strain evidence="1">2697</strain>
    </source>
</reference>
<organism evidence="1 2">
    <name type="scientific">Pedobacter africanus</name>
    <dbReference type="NCBI Taxonomy" id="151894"/>
    <lineage>
        <taxon>Bacteria</taxon>
        <taxon>Pseudomonadati</taxon>
        <taxon>Bacteroidota</taxon>
        <taxon>Sphingobacteriia</taxon>
        <taxon>Sphingobacteriales</taxon>
        <taxon>Sphingobacteriaceae</taxon>
        <taxon>Pedobacter</taxon>
    </lineage>
</organism>
<gene>
    <name evidence="1" type="ORF">J2X78_001393</name>
</gene>
<protein>
    <submittedName>
        <fullName evidence="1">Uncharacterized protein</fullName>
    </submittedName>
</protein>